<dbReference type="HOGENOM" id="CLU_133919_0_0_1"/>
<dbReference type="EMBL" id="AYSA01000001">
    <property type="protein sequence ID" value="ESZ99608.1"/>
    <property type="molecule type" value="Genomic_DNA"/>
</dbReference>
<organism evidence="2 3">
    <name type="scientific">Sclerotinia borealis (strain F-4128)</name>
    <dbReference type="NCBI Taxonomy" id="1432307"/>
    <lineage>
        <taxon>Eukaryota</taxon>
        <taxon>Fungi</taxon>
        <taxon>Dikarya</taxon>
        <taxon>Ascomycota</taxon>
        <taxon>Pezizomycotina</taxon>
        <taxon>Leotiomycetes</taxon>
        <taxon>Helotiales</taxon>
        <taxon>Sclerotiniaceae</taxon>
        <taxon>Sclerotinia</taxon>
    </lineage>
</organism>
<dbReference type="OrthoDB" id="4140664at2759"/>
<dbReference type="PANTHER" id="PTHR40620:SF1">
    <property type="entry name" value="RESISTANCE PROTEIN CRD2, PUTATIVE (AFU_ORTHOLOGUE AFUA_4G04318)-RELATED"/>
    <property type="match status" value="1"/>
</dbReference>
<comment type="caution">
    <text evidence="2">The sequence shown here is derived from an EMBL/GenBank/DDBJ whole genome shotgun (WGS) entry which is preliminary data.</text>
</comment>
<dbReference type="Pfam" id="PF25277">
    <property type="entry name" value="DUF7871"/>
    <property type="match status" value="1"/>
</dbReference>
<dbReference type="InterPro" id="IPR057193">
    <property type="entry name" value="DUF7871"/>
</dbReference>
<reference evidence="2 3" key="1">
    <citation type="journal article" date="2014" name="Genome Announc.">
        <title>Draft genome sequence of Sclerotinia borealis, a psychrophilic plant pathogenic fungus.</title>
        <authorList>
            <person name="Mardanov A.V."/>
            <person name="Beletsky A.V."/>
            <person name="Kadnikov V.V."/>
            <person name="Ignatov A.N."/>
            <person name="Ravin N.V."/>
        </authorList>
    </citation>
    <scope>NUCLEOTIDE SEQUENCE [LARGE SCALE GENOMIC DNA]</scope>
    <source>
        <strain evidence="3">F-4157</strain>
    </source>
</reference>
<keyword evidence="3" id="KW-1185">Reference proteome</keyword>
<evidence type="ECO:0000313" key="2">
    <source>
        <dbReference type="EMBL" id="ESZ99608.1"/>
    </source>
</evidence>
<sequence>MAPSTCCGKKGENASGKGCVCAFQARCSCGQKKALECTCGSAEYENKIEGARCSCRARAAGACTCERATEENKVPAGDLCGCGARPVDACTCEKATDGGLLPTETDFTSKA</sequence>
<protein>
    <recommendedName>
        <fullName evidence="1">DUF7871 domain-containing protein</fullName>
    </recommendedName>
</protein>
<dbReference type="AlphaFoldDB" id="W9CTY4"/>
<accession>W9CTY4</accession>
<evidence type="ECO:0000313" key="3">
    <source>
        <dbReference type="Proteomes" id="UP000019487"/>
    </source>
</evidence>
<evidence type="ECO:0000259" key="1">
    <source>
        <dbReference type="Pfam" id="PF25277"/>
    </source>
</evidence>
<dbReference type="Proteomes" id="UP000019487">
    <property type="component" value="Unassembled WGS sequence"/>
</dbReference>
<gene>
    <name evidence="2" type="ORF">SBOR_0019</name>
</gene>
<dbReference type="PANTHER" id="PTHR40620">
    <property type="entry name" value="RESISTANCE PROTEIN CRD2, PUTATIVE (AFU_ORTHOLOGUE AFUA_4G04318)-RELATED"/>
    <property type="match status" value="1"/>
</dbReference>
<name>W9CTY4_SCLBF</name>
<feature type="domain" description="DUF7871" evidence="1">
    <location>
        <begin position="2"/>
        <end position="110"/>
    </location>
</feature>
<proteinExistence type="predicted"/>